<keyword evidence="5" id="KW-0418">Kinase</keyword>
<feature type="domain" description="Response regulatory" evidence="9">
    <location>
        <begin position="1298"/>
        <end position="1416"/>
    </location>
</feature>
<evidence type="ECO:0000313" key="11">
    <source>
        <dbReference type="EMBL" id="KAK3202004.1"/>
    </source>
</evidence>
<dbReference type="Pfam" id="PF08448">
    <property type="entry name" value="PAS_4"/>
    <property type="match status" value="1"/>
</dbReference>
<dbReference type="InterPro" id="IPR001789">
    <property type="entry name" value="Sig_transdc_resp-reg_receiver"/>
</dbReference>
<dbReference type="InterPro" id="IPR035965">
    <property type="entry name" value="PAS-like_dom_sf"/>
</dbReference>
<dbReference type="EC" id="2.7.13.3" evidence="2"/>
<dbReference type="InterPro" id="IPR013656">
    <property type="entry name" value="PAS_4"/>
</dbReference>
<evidence type="ECO:0000256" key="4">
    <source>
        <dbReference type="ARBA" id="ARBA00022679"/>
    </source>
</evidence>
<gene>
    <name evidence="11" type="ORF">GRF29_164g1366097</name>
</gene>
<dbReference type="SMART" id="SM00388">
    <property type="entry name" value="HisKA"/>
    <property type="match status" value="1"/>
</dbReference>
<dbReference type="CDD" id="cd17546">
    <property type="entry name" value="REC_hyHK_CKI1_RcsC-like"/>
    <property type="match status" value="1"/>
</dbReference>
<keyword evidence="12" id="KW-1185">Reference proteome</keyword>
<dbReference type="PROSITE" id="PS50109">
    <property type="entry name" value="HIS_KIN"/>
    <property type="match status" value="1"/>
</dbReference>
<dbReference type="SMART" id="SM00387">
    <property type="entry name" value="HATPase_c"/>
    <property type="match status" value="1"/>
</dbReference>
<evidence type="ECO:0000259" key="9">
    <source>
        <dbReference type="PROSITE" id="PS50110"/>
    </source>
</evidence>
<dbReference type="Pfam" id="PF00512">
    <property type="entry name" value="HisKA"/>
    <property type="match status" value="1"/>
</dbReference>
<evidence type="ECO:0000256" key="3">
    <source>
        <dbReference type="ARBA" id="ARBA00022553"/>
    </source>
</evidence>
<organism evidence="11 12">
    <name type="scientific">Pseudopithomyces chartarum</name>
    <dbReference type="NCBI Taxonomy" id="1892770"/>
    <lineage>
        <taxon>Eukaryota</taxon>
        <taxon>Fungi</taxon>
        <taxon>Dikarya</taxon>
        <taxon>Ascomycota</taxon>
        <taxon>Pezizomycotina</taxon>
        <taxon>Dothideomycetes</taxon>
        <taxon>Pleosporomycetidae</taxon>
        <taxon>Pleosporales</taxon>
        <taxon>Massarineae</taxon>
        <taxon>Didymosphaeriaceae</taxon>
        <taxon>Pseudopithomyces</taxon>
    </lineage>
</organism>
<dbReference type="SUPFAM" id="SSF52172">
    <property type="entry name" value="CheY-like"/>
    <property type="match status" value="1"/>
</dbReference>
<evidence type="ECO:0000256" key="5">
    <source>
        <dbReference type="ARBA" id="ARBA00022777"/>
    </source>
</evidence>
<proteinExistence type="predicted"/>
<dbReference type="InterPro" id="IPR000014">
    <property type="entry name" value="PAS"/>
</dbReference>
<dbReference type="PROSITE" id="PS50110">
    <property type="entry name" value="RESPONSE_REGULATORY"/>
    <property type="match status" value="1"/>
</dbReference>
<feature type="modified residue" description="4-aspartylphosphate" evidence="6">
    <location>
        <position position="1347"/>
    </location>
</feature>
<sequence length="1438" mass="159471">MEPNNTKNMADISLSEAVNAYLKKLHNDPSIPESNNEPRDATTLPETSNKAEYETTASLTDIQIERIRAPLLKELEKLCNAVPDPEAYDDSGFDSPINKDRFENHLDHKQNLIYKRTDTWDRQPVEVGLLIPKGIDWSKNVGILVKWHGGALGGSRWDYAPWFAAHLLRLASSCNAIILAPNYRLMPTASGSAILSDVSSFWDWFCASCYPSSTSQTSTFSHPPTTLPSTLDPTRLLLTGDSAGAFLAIYSWLLFTPSIPIRALYLSYPMIAHYSWPASRSNPSFTTTYRSCPLSFAQSNTYIDNLTTWLRTQKEKDRIPAVSYKPNDCNFLPVLCRSCDSPRAPVSTGTPAARDPDKLPGLLPKTYTKFTCQGYSDNHPWKRLRHGRDYHDFLPTAGTSCAVRRPVKGIAICSAPTSGERGRAASGSKQDTTVSFSARYGSERLAGALLQAPHEPSFTPPVRALSHPPWMPNLVTPPPESDGESDSDVIAAAASGVAVETKTKLNSGGHDWTLDLPQTAHVRFFRETDWSRSALGPLQSWDDTLRIFVRLVLADSRAACIWWGDSYTAIYNEHYAPLAASVHPKLMGSTFTDGYPDLWPSIKPIFDKCRDTGVGVDYSPEEALIVERKGWREEAFFNGNFVPIGNRVDNCPQGYYNSMFEVTNERLADRRTMMLNHLASRTSFNPDTAGVHILDTLATDATDLPLAMLYHVDDTTTPNVLRLAGQYGLPKGHNLIVNGQTLDSSEGLIPECRCAGSEILTIDYDERFNSVSWAGFGSPSRVIGILPIANGAAVSGYLIVGTNPCRPFDDACQQFLKDLSRMVSSIMNTAVDAVRARERQRQLEDDLALSDMKLRHLIEHASVGMIHMGLDGEVKWANDQYYAFSGMSAEDHLGSFKFWDVYIEDDVPRVKEAWDALLSGVNHVSIEVRLKRPFIAPNGDAEPSQLQVLAFPYCEGDQVKSIMACTTDISQLKWAETFQARLASEAREAKRQQEAFIDVVSHEMRNPLSAIVHCADSITTAVDECHAKAIDSPPFLLETLNDSSASANIILQCANHQKRIIDDVLTLSKLDSMLLSITPTPTRPTKLVNSISSIFQAELKSNNIRYDVTPDPSLERLNIDHMYLDPSRVTQIFINLLTNAIKFVKNAADPCIAVHYGATKSDPRSMFDKDTFWASKDTEYDDVTNAPDWGQGEIIYMTFSVRDTGIGLRGKEIHKIFERFRQANMKTHVKYGGSGLGLFISKELTEKQGGEIGVSSTAGSGSTFAFYIKSRRVPPRPKSLTDLFHENGGLGPAPSRLIVLLVEDNIINQQVLGKQLKKAGCEVDVANHGREALGMVDKKMYDIILMDLEMPVLNGLEATREIRKREEKSGGRVPVIVVTANVRQEQIRVAMEAGADRVMQKPFKAADLVHMMKGLVPHVVTPAIEPNTPAVERKEYFT</sequence>
<evidence type="ECO:0000313" key="12">
    <source>
        <dbReference type="Proteomes" id="UP001280581"/>
    </source>
</evidence>
<name>A0AAN6LQK1_9PLEO</name>
<dbReference type="SUPFAM" id="SSF55874">
    <property type="entry name" value="ATPase domain of HSP90 chaperone/DNA topoisomerase II/histidine kinase"/>
    <property type="match status" value="1"/>
</dbReference>
<keyword evidence="4" id="KW-0808">Transferase</keyword>
<dbReference type="Pfam" id="PF00072">
    <property type="entry name" value="Response_reg"/>
    <property type="match status" value="1"/>
</dbReference>
<feature type="domain" description="Histidine kinase" evidence="8">
    <location>
        <begin position="999"/>
        <end position="1272"/>
    </location>
</feature>
<dbReference type="InterPro" id="IPR005467">
    <property type="entry name" value="His_kinase_dom"/>
</dbReference>
<dbReference type="InterPro" id="IPR029058">
    <property type="entry name" value="AB_hydrolase_fold"/>
</dbReference>
<dbReference type="EMBL" id="WVTA01000015">
    <property type="protein sequence ID" value="KAK3202004.1"/>
    <property type="molecule type" value="Genomic_DNA"/>
</dbReference>
<dbReference type="Gene3D" id="3.30.450.20">
    <property type="entry name" value="PAS domain"/>
    <property type="match status" value="1"/>
</dbReference>
<keyword evidence="3 6" id="KW-0597">Phosphoprotein</keyword>
<dbReference type="InterPro" id="IPR036097">
    <property type="entry name" value="HisK_dim/P_sf"/>
</dbReference>
<dbReference type="PROSITE" id="PS50112">
    <property type="entry name" value="PAS"/>
    <property type="match status" value="1"/>
</dbReference>
<dbReference type="Gene3D" id="3.40.50.1820">
    <property type="entry name" value="alpha/beta hydrolase"/>
    <property type="match status" value="1"/>
</dbReference>
<reference evidence="11 12" key="1">
    <citation type="submission" date="2021-02" db="EMBL/GenBank/DDBJ databases">
        <title>Genome assembly of Pseudopithomyces chartarum.</title>
        <authorList>
            <person name="Jauregui R."/>
            <person name="Singh J."/>
            <person name="Voisey C."/>
        </authorList>
    </citation>
    <scope>NUCLEOTIDE SEQUENCE [LARGE SCALE GENOMIC DNA]</scope>
    <source>
        <strain evidence="11 12">AGR01</strain>
    </source>
</reference>
<dbReference type="Pfam" id="PF02518">
    <property type="entry name" value="HATPase_c"/>
    <property type="match status" value="1"/>
</dbReference>
<dbReference type="Gene3D" id="3.40.50.2300">
    <property type="match status" value="1"/>
</dbReference>
<evidence type="ECO:0000256" key="6">
    <source>
        <dbReference type="PROSITE-ProRule" id="PRU00169"/>
    </source>
</evidence>
<dbReference type="PANTHER" id="PTHR43047:SF64">
    <property type="entry name" value="HISTIDINE KINASE CONTAINING CHEY-HOMOLOGOUS RECEIVER DOMAIN AND PAS DOMAIN-RELATED"/>
    <property type="match status" value="1"/>
</dbReference>
<dbReference type="SUPFAM" id="SSF53474">
    <property type="entry name" value="alpha/beta-Hydrolases"/>
    <property type="match status" value="1"/>
</dbReference>
<dbReference type="Gene3D" id="3.30.565.10">
    <property type="entry name" value="Histidine kinase-like ATPase, C-terminal domain"/>
    <property type="match status" value="1"/>
</dbReference>
<dbReference type="GO" id="GO:0000155">
    <property type="term" value="F:phosphorelay sensor kinase activity"/>
    <property type="evidence" value="ECO:0007669"/>
    <property type="project" value="InterPro"/>
</dbReference>
<dbReference type="SMART" id="SM00448">
    <property type="entry name" value="REC"/>
    <property type="match status" value="1"/>
</dbReference>
<accession>A0AAN6LQK1</accession>
<feature type="region of interest" description="Disordered" evidence="7">
    <location>
        <begin position="25"/>
        <end position="50"/>
    </location>
</feature>
<dbReference type="PRINTS" id="PR00344">
    <property type="entry name" value="BCTRLSENSOR"/>
</dbReference>
<dbReference type="CDD" id="cd00130">
    <property type="entry name" value="PAS"/>
    <property type="match status" value="1"/>
</dbReference>
<dbReference type="Proteomes" id="UP001280581">
    <property type="component" value="Unassembled WGS sequence"/>
</dbReference>
<protein>
    <recommendedName>
        <fullName evidence="2">histidine kinase</fullName>
        <ecNumber evidence="2">2.7.13.3</ecNumber>
    </recommendedName>
</protein>
<dbReference type="CDD" id="cd00082">
    <property type="entry name" value="HisKA"/>
    <property type="match status" value="1"/>
</dbReference>
<dbReference type="InterPro" id="IPR013094">
    <property type="entry name" value="AB_hydrolase_3"/>
</dbReference>
<dbReference type="PANTHER" id="PTHR43047">
    <property type="entry name" value="TWO-COMPONENT HISTIDINE PROTEIN KINASE"/>
    <property type="match status" value="1"/>
</dbReference>
<dbReference type="Gene3D" id="1.10.287.130">
    <property type="match status" value="1"/>
</dbReference>
<evidence type="ECO:0000256" key="1">
    <source>
        <dbReference type="ARBA" id="ARBA00000085"/>
    </source>
</evidence>
<evidence type="ECO:0000256" key="2">
    <source>
        <dbReference type="ARBA" id="ARBA00012438"/>
    </source>
</evidence>
<dbReference type="InterPro" id="IPR036890">
    <property type="entry name" value="HATPase_C_sf"/>
</dbReference>
<dbReference type="SUPFAM" id="SSF47384">
    <property type="entry name" value="Homodimeric domain of signal transducing histidine kinase"/>
    <property type="match status" value="1"/>
</dbReference>
<feature type="domain" description="PAS" evidence="10">
    <location>
        <begin position="850"/>
        <end position="921"/>
    </location>
</feature>
<dbReference type="InterPro" id="IPR003594">
    <property type="entry name" value="HATPase_dom"/>
</dbReference>
<dbReference type="SMART" id="SM00091">
    <property type="entry name" value="PAS"/>
    <property type="match status" value="1"/>
</dbReference>
<comment type="catalytic activity">
    <reaction evidence="1">
        <text>ATP + protein L-histidine = ADP + protein N-phospho-L-histidine.</text>
        <dbReference type="EC" id="2.7.13.3"/>
    </reaction>
</comment>
<evidence type="ECO:0000259" key="8">
    <source>
        <dbReference type="PROSITE" id="PS50109"/>
    </source>
</evidence>
<dbReference type="SUPFAM" id="SSF55781">
    <property type="entry name" value="GAF domain-like"/>
    <property type="match status" value="1"/>
</dbReference>
<dbReference type="InterPro" id="IPR011006">
    <property type="entry name" value="CheY-like_superfamily"/>
</dbReference>
<evidence type="ECO:0000256" key="7">
    <source>
        <dbReference type="SAM" id="MobiDB-lite"/>
    </source>
</evidence>
<dbReference type="InterPro" id="IPR003661">
    <property type="entry name" value="HisK_dim/P_dom"/>
</dbReference>
<comment type="caution">
    <text evidence="11">The sequence shown here is derived from an EMBL/GenBank/DDBJ whole genome shotgun (WGS) entry which is preliminary data.</text>
</comment>
<dbReference type="InterPro" id="IPR004358">
    <property type="entry name" value="Sig_transdc_His_kin-like_C"/>
</dbReference>
<dbReference type="Pfam" id="PF07859">
    <property type="entry name" value="Abhydrolase_3"/>
    <property type="match status" value="1"/>
</dbReference>
<dbReference type="GO" id="GO:0016787">
    <property type="term" value="F:hydrolase activity"/>
    <property type="evidence" value="ECO:0007669"/>
    <property type="project" value="InterPro"/>
</dbReference>
<dbReference type="SUPFAM" id="SSF55785">
    <property type="entry name" value="PYP-like sensor domain (PAS domain)"/>
    <property type="match status" value="1"/>
</dbReference>
<evidence type="ECO:0000259" key="10">
    <source>
        <dbReference type="PROSITE" id="PS50112"/>
    </source>
</evidence>